<gene>
    <name evidence="2" type="ORF">MSPICULIGERA_LOCUS15944</name>
</gene>
<dbReference type="EMBL" id="CATQJA010002651">
    <property type="protein sequence ID" value="CAJ0577675.1"/>
    <property type="molecule type" value="Genomic_DNA"/>
</dbReference>
<evidence type="ECO:0000313" key="2">
    <source>
        <dbReference type="EMBL" id="CAJ0577675.1"/>
    </source>
</evidence>
<comment type="caution">
    <text evidence="2">The sequence shown here is derived from an EMBL/GenBank/DDBJ whole genome shotgun (WGS) entry which is preliminary data.</text>
</comment>
<evidence type="ECO:0000256" key="1">
    <source>
        <dbReference type="SAM" id="MobiDB-lite"/>
    </source>
</evidence>
<evidence type="ECO:0000313" key="3">
    <source>
        <dbReference type="Proteomes" id="UP001177023"/>
    </source>
</evidence>
<feature type="compositionally biased region" description="Polar residues" evidence="1">
    <location>
        <begin position="72"/>
        <end position="82"/>
    </location>
</feature>
<sequence>MPNHNSVFNVRSGPSHPNTTISNAQNMSPADRAACGGGLARGSNGQNQVTNQTPSQVGRTLESRGYAALGGSTPSNQAYVKK</sequence>
<feature type="compositionally biased region" description="Polar residues" evidence="1">
    <location>
        <begin position="43"/>
        <end position="58"/>
    </location>
</feature>
<dbReference type="AlphaFoldDB" id="A0AA36CZ71"/>
<reference evidence="2" key="1">
    <citation type="submission" date="2023-06" db="EMBL/GenBank/DDBJ databases">
        <authorList>
            <person name="Delattre M."/>
        </authorList>
    </citation>
    <scope>NUCLEOTIDE SEQUENCE</scope>
    <source>
        <strain evidence="2">AF72</strain>
    </source>
</reference>
<name>A0AA36CZ71_9BILA</name>
<organism evidence="2 3">
    <name type="scientific">Mesorhabditis spiculigera</name>
    <dbReference type="NCBI Taxonomy" id="96644"/>
    <lineage>
        <taxon>Eukaryota</taxon>
        <taxon>Metazoa</taxon>
        <taxon>Ecdysozoa</taxon>
        <taxon>Nematoda</taxon>
        <taxon>Chromadorea</taxon>
        <taxon>Rhabditida</taxon>
        <taxon>Rhabditina</taxon>
        <taxon>Rhabditomorpha</taxon>
        <taxon>Rhabditoidea</taxon>
        <taxon>Rhabditidae</taxon>
        <taxon>Mesorhabditinae</taxon>
        <taxon>Mesorhabditis</taxon>
    </lineage>
</organism>
<feature type="region of interest" description="Disordered" evidence="1">
    <location>
        <begin position="1"/>
        <end position="82"/>
    </location>
</feature>
<feature type="compositionally biased region" description="Polar residues" evidence="1">
    <location>
        <begin position="15"/>
        <end position="28"/>
    </location>
</feature>
<protein>
    <submittedName>
        <fullName evidence="2">Uncharacterized protein</fullName>
    </submittedName>
</protein>
<keyword evidence="3" id="KW-1185">Reference proteome</keyword>
<accession>A0AA36CZ71</accession>
<proteinExistence type="predicted"/>
<dbReference type="Proteomes" id="UP001177023">
    <property type="component" value="Unassembled WGS sequence"/>
</dbReference>
<feature type="non-terminal residue" evidence="2">
    <location>
        <position position="1"/>
    </location>
</feature>